<evidence type="ECO:0000256" key="1">
    <source>
        <dbReference type="SAM" id="MobiDB-lite"/>
    </source>
</evidence>
<dbReference type="GO" id="GO:0000278">
    <property type="term" value="P:mitotic cell cycle"/>
    <property type="evidence" value="ECO:0007669"/>
    <property type="project" value="TreeGrafter"/>
</dbReference>
<evidence type="ECO:0000313" key="5">
    <source>
        <dbReference type="Proteomes" id="UP000193144"/>
    </source>
</evidence>
<gene>
    <name evidence="4" type="ORF">BCR34DRAFT_20918</name>
</gene>
<dbReference type="CDD" id="cd00167">
    <property type="entry name" value="SANT"/>
    <property type="match status" value="2"/>
</dbReference>
<dbReference type="AlphaFoldDB" id="A0A1Y1ZBQ7"/>
<dbReference type="Proteomes" id="UP000193144">
    <property type="component" value="Unassembled WGS sequence"/>
</dbReference>
<dbReference type="PANTHER" id="PTHR45614:SF265">
    <property type="entry name" value="MYB-LIKE DOMAIN-CONTAINING PROTEIN-RELATED"/>
    <property type="match status" value="1"/>
</dbReference>
<dbReference type="InterPro" id="IPR001005">
    <property type="entry name" value="SANT/Myb"/>
</dbReference>
<feature type="compositionally biased region" description="Low complexity" evidence="1">
    <location>
        <begin position="343"/>
        <end position="358"/>
    </location>
</feature>
<feature type="domain" description="HTH myb-type" evidence="3">
    <location>
        <begin position="13"/>
        <end position="66"/>
    </location>
</feature>
<proteinExistence type="predicted"/>
<dbReference type="SMART" id="SM00717">
    <property type="entry name" value="SANT"/>
    <property type="match status" value="3"/>
</dbReference>
<feature type="domain" description="Myb-like" evidence="2">
    <location>
        <begin position="14"/>
        <end position="62"/>
    </location>
</feature>
<dbReference type="EMBL" id="MCFA01000109">
    <property type="protein sequence ID" value="ORY07407.1"/>
    <property type="molecule type" value="Genomic_DNA"/>
</dbReference>
<dbReference type="GO" id="GO:0000981">
    <property type="term" value="F:DNA-binding transcription factor activity, RNA polymerase II-specific"/>
    <property type="evidence" value="ECO:0007669"/>
    <property type="project" value="TreeGrafter"/>
</dbReference>
<feature type="domain" description="Myb-like" evidence="2">
    <location>
        <begin position="132"/>
        <end position="183"/>
    </location>
</feature>
<comment type="caution">
    <text evidence="4">The sequence shown here is derived from an EMBL/GenBank/DDBJ whole genome shotgun (WGS) entry which is preliminary data.</text>
</comment>
<protein>
    <recommendedName>
        <fullName evidence="6">Homeodomain-like protein</fullName>
    </recommendedName>
</protein>
<feature type="domain" description="Myb-like" evidence="2">
    <location>
        <begin position="63"/>
        <end position="131"/>
    </location>
</feature>
<evidence type="ECO:0000259" key="3">
    <source>
        <dbReference type="PROSITE" id="PS51294"/>
    </source>
</evidence>
<sequence length="399" mass="44599">MLPMARPMARQPRKWSVTEDQKLREEVEAQMSEGEVKDWCRIAAKLPGRTNKDCRKRWHNSVAGGLKKGQWAKNEDVQLSIAVQKFGQRWTLVAEVVGSRSADRESSPYPLSLVIEADRTTECAKRWQQSLDPELDRSEWREQEDQVLISAVNKHGRHWKDIQHHHFPGRSKNCIKNRYTVLLRRYQNLGIPLPGGTDTPETDGSGNRASIYSVTDDDAMSCNSSVYNENNNLYSQVSTPETRSSWTLEDERYPPWPSPDLSNFGSLEHLHPPAPVSNSSQWEWSDIAMSMPTTSSIGSPALMTLGSSPRAYPASTNGYFGAMQPAVSVSPYSSYAGQTMLAPTSIPSSRPERPSSFPGTLSRHPHSPVGASAAPYQNPDAMARFYKYAVQADQPYGLQ</sequence>
<name>A0A1Y1ZBQ7_9PLEO</name>
<evidence type="ECO:0000259" key="2">
    <source>
        <dbReference type="PROSITE" id="PS50090"/>
    </source>
</evidence>
<dbReference type="GO" id="GO:0005634">
    <property type="term" value="C:nucleus"/>
    <property type="evidence" value="ECO:0007669"/>
    <property type="project" value="TreeGrafter"/>
</dbReference>
<dbReference type="PANTHER" id="PTHR45614">
    <property type="entry name" value="MYB PROTEIN-RELATED"/>
    <property type="match status" value="1"/>
</dbReference>
<feature type="domain" description="HTH myb-type" evidence="3">
    <location>
        <begin position="132"/>
        <end position="187"/>
    </location>
</feature>
<dbReference type="GO" id="GO:0045944">
    <property type="term" value="P:positive regulation of transcription by RNA polymerase II"/>
    <property type="evidence" value="ECO:0007669"/>
    <property type="project" value="TreeGrafter"/>
</dbReference>
<feature type="domain" description="HTH myb-type" evidence="3">
    <location>
        <begin position="67"/>
        <end position="103"/>
    </location>
</feature>
<organism evidence="4 5">
    <name type="scientific">Clohesyomyces aquaticus</name>
    <dbReference type="NCBI Taxonomy" id="1231657"/>
    <lineage>
        <taxon>Eukaryota</taxon>
        <taxon>Fungi</taxon>
        <taxon>Dikarya</taxon>
        <taxon>Ascomycota</taxon>
        <taxon>Pezizomycotina</taxon>
        <taxon>Dothideomycetes</taxon>
        <taxon>Pleosporomycetidae</taxon>
        <taxon>Pleosporales</taxon>
        <taxon>Lindgomycetaceae</taxon>
        <taxon>Clohesyomyces</taxon>
    </lineage>
</organism>
<evidence type="ECO:0008006" key="6">
    <source>
        <dbReference type="Google" id="ProtNLM"/>
    </source>
</evidence>
<dbReference type="PROSITE" id="PS51294">
    <property type="entry name" value="HTH_MYB"/>
    <property type="match status" value="3"/>
</dbReference>
<keyword evidence="5" id="KW-1185">Reference proteome</keyword>
<dbReference type="GO" id="GO:0000978">
    <property type="term" value="F:RNA polymerase II cis-regulatory region sequence-specific DNA binding"/>
    <property type="evidence" value="ECO:0007669"/>
    <property type="project" value="TreeGrafter"/>
</dbReference>
<reference evidence="4 5" key="1">
    <citation type="submission" date="2016-07" db="EMBL/GenBank/DDBJ databases">
        <title>Pervasive Adenine N6-methylation of Active Genes in Fungi.</title>
        <authorList>
            <consortium name="DOE Joint Genome Institute"/>
            <person name="Mondo S.J."/>
            <person name="Dannebaum R.O."/>
            <person name="Kuo R.C."/>
            <person name="Labutti K."/>
            <person name="Haridas S."/>
            <person name="Kuo A."/>
            <person name="Salamov A."/>
            <person name="Ahrendt S.R."/>
            <person name="Lipzen A."/>
            <person name="Sullivan W."/>
            <person name="Andreopoulos W.B."/>
            <person name="Clum A."/>
            <person name="Lindquist E."/>
            <person name="Daum C."/>
            <person name="Ramamoorthy G.K."/>
            <person name="Gryganskyi A."/>
            <person name="Culley D."/>
            <person name="Magnuson J.K."/>
            <person name="James T.Y."/>
            <person name="O'Malley M.A."/>
            <person name="Stajich J.E."/>
            <person name="Spatafora J.W."/>
            <person name="Visel A."/>
            <person name="Grigoriev I.V."/>
        </authorList>
    </citation>
    <scope>NUCLEOTIDE SEQUENCE [LARGE SCALE GENOMIC DNA]</scope>
    <source>
        <strain evidence="4 5">CBS 115471</strain>
    </source>
</reference>
<dbReference type="SUPFAM" id="SSF46689">
    <property type="entry name" value="Homeodomain-like"/>
    <property type="match status" value="2"/>
</dbReference>
<dbReference type="PROSITE" id="PS50090">
    <property type="entry name" value="MYB_LIKE"/>
    <property type="match status" value="3"/>
</dbReference>
<dbReference type="STRING" id="1231657.A0A1Y1ZBQ7"/>
<dbReference type="Pfam" id="PF13921">
    <property type="entry name" value="Myb_DNA-bind_6"/>
    <property type="match status" value="1"/>
</dbReference>
<dbReference type="Gene3D" id="1.10.10.60">
    <property type="entry name" value="Homeodomain-like"/>
    <property type="match status" value="3"/>
</dbReference>
<dbReference type="InterPro" id="IPR017930">
    <property type="entry name" value="Myb_dom"/>
</dbReference>
<feature type="region of interest" description="Disordered" evidence="1">
    <location>
        <begin position="343"/>
        <end position="375"/>
    </location>
</feature>
<dbReference type="OrthoDB" id="2143914at2759"/>
<evidence type="ECO:0000313" key="4">
    <source>
        <dbReference type="EMBL" id="ORY07407.1"/>
    </source>
</evidence>
<dbReference type="Pfam" id="PF00249">
    <property type="entry name" value="Myb_DNA-binding"/>
    <property type="match status" value="1"/>
</dbReference>
<dbReference type="InterPro" id="IPR009057">
    <property type="entry name" value="Homeodomain-like_sf"/>
</dbReference>
<dbReference type="InterPro" id="IPR050560">
    <property type="entry name" value="MYB_TF"/>
</dbReference>
<accession>A0A1Y1ZBQ7</accession>